<protein>
    <submittedName>
        <fullName evidence="2">FLYWCH-type domain-containing protein</fullName>
    </submittedName>
</protein>
<accession>A0A914HQY9</accession>
<dbReference type="WBParaSite" id="Gr19_v10_g3433.t1">
    <property type="protein sequence ID" value="Gr19_v10_g3433.t1"/>
    <property type="gene ID" value="Gr19_v10_g3433"/>
</dbReference>
<keyword evidence="1" id="KW-1185">Reference proteome</keyword>
<sequence length="195" mass="20607">MVKQQKNFAGAKQTYRCTKYKDGCPRKIYYHELADGFHVFESEKHNHDVLGRGADPFSTYTGVKQEKVDWEPDFNDIPWLDFSEAREAPSTPAAGAAPAAVVVPVPPAVEAPGPAVRPVEAPPTGDAITDVKGDEAAVEDFSPPAAGAAPAAVVVPVPPAVEAPGPAVRPVEAPPTGDAITDVKGDERLLMMISE</sequence>
<evidence type="ECO:0000313" key="1">
    <source>
        <dbReference type="Proteomes" id="UP000887572"/>
    </source>
</evidence>
<dbReference type="Proteomes" id="UP000887572">
    <property type="component" value="Unplaced"/>
</dbReference>
<dbReference type="AlphaFoldDB" id="A0A914HQY9"/>
<evidence type="ECO:0000313" key="2">
    <source>
        <dbReference type="WBParaSite" id="Gr19_v10_g3433.t1"/>
    </source>
</evidence>
<reference evidence="2" key="1">
    <citation type="submission" date="2022-11" db="UniProtKB">
        <authorList>
            <consortium name="WormBaseParasite"/>
        </authorList>
    </citation>
    <scope>IDENTIFICATION</scope>
</reference>
<name>A0A914HQY9_GLORO</name>
<proteinExistence type="predicted"/>
<organism evidence="1 2">
    <name type="scientific">Globodera rostochiensis</name>
    <name type="common">Golden nematode worm</name>
    <name type="synonym">Heterodera rostochiensis</name>
    <dbReference type="NCBI Taxonomy" id="31243"/>
    <lineage>
        <taxon>Eukaryota</taxon>
        <taxon>Metazoa</taxon>
        <taxon>Ecdysozoa</taxon>
        <taxon>Nematoda</taxon>
        <taxon>Chromadorea</taxon>
        <taxon>Rhabditida</taxon>
        <taxon>Tylenchina</taxon>
        <taxon>Tylenchomorpha</taxon>
        <taxon>Tylenchoidea</taxon>
        <taxon>Heteroderidae</taxon>
        <taxon>Heteroderinae</taxon>
        <taxon>Globodera</taxon>
    </lineage>
</organism>